<keyword evidence="8" id="KW-1185">Reference proteome</keyword>
<reference evidence="8" key="1">
    <citation type="journal article" date="2019" name="Int. J. Syst. Evol. Microbiol.">
        <title>The Global Catalogue of Microorganisms (GCM) 10K type strain sequencing project: providing services to taxonomists for standard genome sequencing and annotation.</title>
        <authorList>
            <consortium name="The Broad Institute Genomics Platform"/>
            <consortium name="The Broad Institute Genome Sequencing Center for Infectious Disease"/>
            <person name="Wu L."/>
            <person name="Ma J."/>
        </authorList>
    </citation>
    <scope>NUCLEOTIDE SEQUENCE [LARGE SCALE GENOMIC DNA]</scope>
    <source>
        <strain evidence="8">JCM 17564</strain>
    </source>
</reference>
<protein>
    <submittedName>
        <fullName evidence="7">HAMP domain-containing methyl-accepting chemotaxis protein</fullName>
    </submittedName>
</protein>
<dbReference type="Gene3D" id="6.10.340.10">
    <property type="match status" value="1"/>
</dbReference>
<dbReference type="Gene3D" id="1.10.287.950">
    <property type="entry name" value="Methyl-accepting chemotaxis protein"/>
    <property type="match status" value="1"/>
</dbReference>
<feature type="domain" description="HAMP" evidence="6">
    <location>
        <begin position="204"/>
        <end position="257"/>
    </location>
</feature>
<keyword evidence="4" id="KW-0472">Membrane</keyword>
<name>A0ABP7U1Z5_9SPHN</name>
<proteinExistence type="inferred from homology"/>
<dbReference type="PROSITE" id="PS50111">
    <property type="entry name" value="CHEMOTAXIS_TRANSDUC_2"/>
    <property type="match status" value="1"/>
</dbReference>
<dbReference type="PANTHER" id="PTHR43531">
    <property type="entry name" value="PROTEIN ICFG"/>
    <property type="match status" value="1"/>
</dbReference>
<sequence>MELTRKVQMLMFALLLMCGGLGAASAFLLRQAIHQQEDAALLLRSHMTADMMHDAVRGDVLEIIAARDPALKLDAAKARDSLKERLATLRASIEKSRTYRHSREVTAALDAVAAPLADYQRAALAISDRSATDPAAAGAALPQFFTRFEQLEGGMEKVTEAIEAHTAAQSRWASGLGLAAVLCVLAAMACALLVAARVAAAMRTRLIQPLTGLADTILRMAEGERGTAVAGTDRSDELGALARGMEAFRAQLAAAEEAKAAQSALIVASIGEGLSALARGDLGRTVDNVLDPPFAALRTDFNQALHSLAEIVGEVRDSATVLRLGAREISGASGEIARRIESNAAALEETSAALSEIDGEVKRTAAAAIETESVAKGGLAIVSKGRETADGAVAAMGRVSDSAQGIDAVIEGLDKIAFQTRVLAMNAAVEAGRAGEAGRGFAVVADLVSALAMRAEEEAKLARDQLTTTRAEIGEAVEAVRSVDQALDAIAGNVETVNGRISGIAEANDRQAGLISQIRDAIESMNQTTQHNAAMVEESAAAAAKLTSEAERLAQSSGRFVLPGAVPEGRLAA</sequence>
<evidence type="ECO:0000313" key="8">
    <source>
        <dbReference type="Proteomes" id="UP001424459"/>
    </source>
</evidence>
<dbReference type="Pfam" id="PF00015">
    <property type="entry name" value="MCPsignal"/>
    <property type="match status" value="1"/>
</dbReference>
<keyword evidence="1" id="KW-0145">Chemotaxis</keyword>
<evidence type="ECO:0000256" key="2">
    <source>
        <dbReference type="ARBA" id="ARBA00029447"/>
    </source>
</evidence>
<evidence type="ECO:0000313" key="7">
    <source>
        <dbReference type="EMBL" id="GAA4034614.1"/>
    </source>
</evidence>
<accession>A0ABP7U1Z5</accession>
<feature type="transmembrane region" description="Helical" evidence="4">
    <location>
        <begin position="172"/>
        <end position="196"/>
    </location>
</feature>
<keyword evidence="4" id="KW-0812">Transmembrane</keyword>
<dbReference type="Proteomes" id="UP001424459">
    <property type="component" value="Unassembled WGS sequence"/>
</dbReference>
<dbReference type="SUPFAM" id="SSF58104">
    <property type="entry name" value="Methyl-accepting chemotaxis protein (MCP) signaling domain"/>
    <property type="match status" value="1"/>
</dbReference>
<feature type="domain" description="Methyl-accepting transducer" evidence="5">
    <location>
        <begin position="318"/>
        <end position="547"/>
    </location>
</feature>
<dbReference type="InterPro" id="IPR003660">
    <property type="entry name" value="HAMP_dom"/>
</dbReference>
<organism evidence="7 8">
    <name type="scientific">Sphingomonas rosea</name>
    <dbReference type="NCBI Taxonomy" id="335605"/>
    <lineage>
        <taxon>Bacteria</taxon>
        <taxon>Pseudomonadati</taxon>
        <taxon>Pseudomonadota</taxon>
        <taxon>Alphaproteobacteria</taxon>
        <taxon>Sphingomonadales</taxon>
        <taxon>Sphingomonadaceae</taxon>
        <taxon>Sphingomonas</taxon>
    </lineage>
</organism>
<dbReference type="PANTHER" id="PTHR43531:SF11">
    <property type="entry name" value="METHYL-ACCEPTING CHEMOTAXIS PROTEIN 3"/>
    <property type="match status" value="1"/>
</dbReference>
<gene>
    <name evidence="7" type="ORF">GCM10022281_13460</name>
</gene>
<dbReference type="SMART" id="SM00283">
    <property type="entry name" value="MA"/>
    <property type="match status" value="1"/>
</dbReference>
<evidence type="ECO:0000259" key="5">
    <source>
        <dbReference type="PROSITE" id="PS50111"/>
    </source>
</evidence>
<dbReference type="InterPro" id="IPR051310">
    <property type="entry name" value="MCP_chemotaxis"/>
</dbReference>
<comment type="caution">
    <text evidence="7">The sequence shown here is derived from an EMBL/GenBank/DDBJ whole genome shotgun (WGS) entry which is preliminary data.</text>
</comment>
<dbReference type="EMBL" id="BAABBR010000001">
    <property type="protein sequence ID" value="GAA4034614.1"/>
    <property type="molecule type" value="Genomic_DNA"/>
</dbReference>
<evidence type="ECO:0000256" key="4">
    <source>
        <dbReference type="SAM" id="Phobius"/>
    </source>
</evidence>
<keyword evidence="3" id="KW-0807">Transducer</keyword>
<evidence type="ECO:0000259" key="6">
    <source>
        <dbReference type="PROSITE" id="PS50885"/>
    </source>
</evidence>
<keyword evidence="4" id="KW-1133">Transmembrane helix</keyword>
<dbReference type="PROSITE" id="PS50885">
    <property type="entry name" value="HAMP"/>
    <property type="match status" value="2"/>
</dbReference>
<evidence type="ECO:0000256" key="3">
    <source>
        <dbReference type="PROSITE-ProRule" id="PRU00284"/>
    </source>
</evidence>
<dbReference type="InterPro" id="IPR004090">
    <property type="entry name" value="Chemotax_Me-accpt_rcpt"/>
</dbReference>
<feature type="domain" description="HAMP" evidence="6">
    <location>
        <begin position="267"/>
        <end position="313"/>
    </location>
</feature>
<dbReference type="SUPFAM" id="SSF158472">
    <property type="entry name" value="HAMP domain-like"/>
    <property type="match status" value="1"/>
</dbReference>
<comment type="similarity">
    <text evidence="2">Belongs to the methyl-accepting chemotaxis (MCP) protein family.</text>
</comment>
<dbReference type="PRINTS" id="PR00260">
    <property type="entry name" value="CHEMTRNSDUCR"/>
</dbReference>
<dbReference type="SMART" id="SM00304">
    <property type="entry name" value="HAMP"/>
    <property type="match status" value="2"/>
</dbReference>
<evidence type="ECO:0000256" key="1">
    <source>
        <dbReference type="ARBA" id="ARBA00022500"/>
    </source>
</evidence>
<dbReference type="InterPro" id="IPR004089">
    <property type="entry name" value="MCPsignal_dom"/>
</dbReference>
<dbReference type="Pfam" id="PF00672">
    <property type="entry name" value="HAMP"/>
    <property type="match status" value="1"/>
</dbReference>